<dbReference type="AlphaFoldDB" id="A0A504JG70"/>
<dbReference type="RefSeq" id="WP_140592107.1">
    <property type="nucleotide sequence ID" value="NZ_VFWZ01000002.1"/>
</dbReference>
<dbReference type="PANTHER" id="PTHR11527">
    <property type="entry name" value="HEAT-SHOCK PROTEIN 20 FAMILY MEMBER"/>
    <property type="match status" value="1"/>
</dbReference>
<dbReference type="CDD" id="cd06464">
    <property type="entry name" value="ACD_sHsps-like"/>
    <property type="match status" value="1"/>
</dbReference>
<organism evidence="4 5">
    <name type="scientific">Aquimarina algicola</name>
    <dbReference type="NCBI Taxonomy" id="2589995"/>
    <lineage>
        <taxon>Bacteria</taxon>
        <taxon>Pseudomonadati</taxon>
        <taxon>Bacteroidota</taxon>
        <taxon>Flavobacteriia</taxon>
        <taxon>Flavobacteriales</taxon>
        <taxon>Flavobacteriaceae</taxon>
        <taxon>Aquimarina</taxon>
    </lineage>
</organism>
<evidence type="ECO:0000313" key="5">
    <source>
        <dbReference type="Proteomes" id="UP000315540"/>
    </source>
</evidence>
<keyword evidence="5" id="KW-1185">Reference proteome</keyword>
<dbReference type="Pfam" id="PF00011">
    <property type="entry name" value="HSP20"/>
    <property type="match status" value="1"/>
</dbReference>
<protein>
    <submittedName>
        <fullName evidence="4">Hsp20/alpha crystallin family protein</fullName>
    </submittedName>
</protein>
<name>A0A504JG70_9FLAO</name>
<comment type="caution">
    <text evidence="4">The sequence shown here is derived from an EMBL/GenBank/DDBJ whole genome shotgun (WGS) entry which is preliminary data.</text>
</comment>
<evidence type="ECO:0000256" key="2">
    <source>
        <dbReference type="RuleBase" id="RU003616"/>
    </source>
</evidence>
<dbReference type="SUPFAM" id="SSF49764">
    <property type="entry name" value="HSP20-like chaperones"/>
    <property type="match status" value="1"/>
</dbReference>
<dbReference type="InterPro" id="IPR031107">
    <property type="entry name" value="Small_HSP"/>
</dbReference>
<evidence type="ECO:0000256" key="1">
    <source>
        <dbReference type="PROSITE-ProRule" id="PRU00285"/>
    </source>
</evidence>
<evidence type="ECO:0000259" key="3">
    <source>
        <dbReference type="PROSITE" id="PS01031"/>
    </source>
</evidence>
<dbReference type="OrthoDB" id="9814487at2"/>
<sequence length="147" mass="17172">MSLIKYNRNRFPWINDQVSNWLEANDFFADDFFIKDRNLSAMNVKENKDNFEIELAVPGFSKDNIEISIEDDILHISAQSSNEDVEENENYTRKEFSYNKFERKLQLPVSVDQKEGVKATYKSGVLLLSLSKKDEAKEQPKKIIEIT</sequence>
<accession>A0A504JG70</accession>
<dbReference type="InterPro" id="IPR008978">
    <property type="entry name" value="HSP20-like_chaperone"/>
</dbReference>
<feature type="domain" description="SHSP" evidence="3">
    <location>
        <begin position="33"/>
        <end position="147"/>
    </location>
</feature>
<reference evidence="4 5" key="1">
    <citation type="submission" date="2019-06" db="EMBL/GenBank/DDBJ databases">
        <authorList>
            <person name="Meng X."/>
        </authorList>
    </citation>
    <scope>NUCLEOTIDE SEQUENCE [LARGE SCALE GENOMIC DNA]</scope>
    <source>
        <strain evidence="4 5">M625</strain>
    </source>
</reference>
<proteinExistence type="inferred from homology"/>
<evidence type="ECO:0000313" key="4">
    <source>
        <dbReference type="EMBL" id="TPN87465.1"/>
    </source>
</evidence>
<dbReference type="Gene3D" id="2.60.40.790">
    <property type="match status" value="1"/>
</dbReference>
<gene>
    <name evidence="4" type="ORF">FHK87_07740</name>
</gene>
<dbReference type="Proteomes" id="UP000315540">
    <property type="component" value="Unassembled WGS sequence"/>
</dbReference>
<dbReference type="InterPro" id="IPR002068">
    <property type="entry name" value="A-crystallin/Hsp20_dom"/>
</dbReference>
<dbReference type="PROSITE" id="PS01031">
    <property type="entry name" value="SHSP"/>
    <property type="match status" value="1"/>
</dbReference>
<comment type="similarity">
    <text evidence="1 2">Belongs to the small heat shock protein (HSP20) family.</text>
</comment>
<dbReference type="EMBL" id="VFWZ01000002">
    <property type="protein sequence ID" value="TPN87465.1"/>
    <property type="molecule type" value="Genomic_DNA"/>
</dbReference>